<dbReference type="PANTHER" id="PTHR43133">
    <property type="entry name" value="RNA POLYMERASE ECF-TYPE SIGMA FACTO"/>
    <property type="match status" value="1"/>
</dbReference>
<evidence type="ECO:0000313" key="8">
    <source>
        <dbReference type="EMBL" id="GAA1831693.1"/>
    </source>
</evidence>
<dbReference type="InterPro" id="IPR036388">
    <property type="entry name" value="WH-like_DNA-bd_sf"/>
</dbReference>
<accession>A0ABN2MLQ2</accession>
<feature type="domain" description="RNA polymerase sigma-70 region 2" evidence="6">
    <location>
        <begin position="6"/>
        <end position="73"/>
    </location>
</feature>
<keyword evidence="5" id="KW-0804">Transcription</keyword>
<dbReference type="InterPro" id="IPR007627">
    <property type="entry name" value="RNA_pol_sigma70_r2"/>
</dbReference>
<evidence type="ECO:0000256" key="2">
    <source>
        <dbReference type="ARBA" id="ARBA00023015"/>
    </source>
</evidence>
<keyword evidence="3" id="KW-0731">Sigma factor</keyword>
<comment type="similarity">
    <text evidence="1">Belongs to the sigma-70 factor family. ECF subfamily.</text>
</comment>
<dbReference type="EMBL" id="BAAANK010000003">
    <property type="protein sequence ID" value="GAA1831693.1"/>
    <property type="molecule type" value="Genomic_DNA"/>
</dbReference>
<evidence type="ECO:0000256" key="5">
    <source>
        <dbReference type="ARBA" id="ARBA00023163"/>
    </source>
</evidence>
<evidence type="ECO:0000313" key="9">
    <source>
        <dbReference type="Proteomes" id="UP001501746"/>
    </source>
</evidence>
<evidence type="ECO:0008006" key="10">
    <source>
        <dbReference type="Google" id="ProtNLM"/>
    </source>
</evidence>
<dbReference type="Proteomes" id="UP001501746">
    <property type="component" value="Unassembled WGS sequence"/>
</dbReference>
<comment type="caution">
    <text evidence="8">The sequence shown here is derived from an EMBL/GenBank/DDBJ whole genome shotgun (WGS) entry which is preliminary data.</text>
</comment>
<dbReference type="SUPFAM" id="SSF88946">
    <property type="entry name" value="Sigma2 domain of RNA polymerase sigma factors"/>
    <property type="match status" value="1"/>
</dbReference>
<proteinExistence type="inferred from homology"/>
<dbReference type="RefSeq" id="WP_157427486.1">
    <property type="nucleotide sequence ID" value="NZ_BAAANK010000003.1"/>
</dbReference>
<dbReference type="PANTHER" id="PTHR43133:SF8">
    <property type="entry name" value="RNA POLYMERASE SIGMA FACTOR HI_1459-RELATED"/>
    <property type="match status" value="1"/>
</dbReference>
<protein>
    <recommendedName>
        <fullName evidence="10">Sigma-70 family RNA polymerase sigma factor</fullName>
    </recommendedName>
</protein>
<feature type="domain" description="RNA polymerase sigma-70 region 4" evidence="7">
    <location>
        <begin position="117"/>
        <end position="165"/>
    </location>
</feature>
<dbReference type="InterPro" id="IPR039425">
    <property type="entry name" value="RNA_pol_sigma-70-like"/>
</dbReference>
<evidence type="ECO:0000256" key="3">
    <source>
        <dbReference type="ARBA" id="ARBA00023082"/>
    </source>
</evidence>
<keyword evidence="4" id="KW-0238">DNA-binding</keyword>
<evidence type="ECO:0000259" key="7">
    <source>
        <dbReference type="Pfam" id="PF04545"/>
    </source>
</evidence>
<dbReference type="InterPro" id="IPR007630">
    <property type="entry name" value="RNA_pol_sigma70_r4"/>
</dbReference>
<dbReference type="NCBIfam" id="TIGR02937">
    <property type="entry name" value="sigma70-ECF"/>
    <property type="match status" value="1"/>
</dbReference>
<evidence type="ECO:0000256" key="1">
    <source>
        <dbReference type="ARBA" id="ARBA00010641"/>
    </source>
</evidence>
<keyword evidence="9" id="KW-1185">Reference proteome</keyword>
<dbReference type="Gene3D" id="1.10.1740.10">
    <property type="match status" value="1"/>
</dbReference>
<evidence type="ECO:0000256" key="4">
    <source>
        <dbReference type="ARBA" id="ARBA00023125"/>
    </source>
</evidence>
<reference evidence="8 9" key="1">
    <citation type="journal article" date="2019" name="Int. J. Syst. Evol. Microbiol.">
        <title>The Global Catalogue of Microorganisms (GCM) 10K type strain sequencing project: providing services to taxonomists for standard genome sequencing and annotation.</title>
        <authorList>
            <consortium name="The Broad Institute Genomics Platform"/>
            <consortium name="The Broad Institute Genome Sequencing Center for Infectious Disease"/>
            <person name="Wu L."/>
            <person name="Ma J."/>
        </authorList>
    </citation>
    <scope>NUCLEOTIDE SEQUENCE [LARGE SCALE GENOMIC DNA]</scope>
    <source>
        <strain evidence="8 9">JCM 14323</strain>
    </source>
</reference>
<gene>
    <name evidence="8" type="ORF">GCM10009750_14610</name>
</gene>
<evidence type="ECO:0000259" key="6">
    <source>
        <dbReference type="Pfam" id="PF04542"/>
    </source>
</evidence>
<dbReference type="InterPro" id="IPR014284">
    <property type="entry name" value="RNA_pol_sigma-70_dom"/>
</dbReference>
<organism evidence="8 9">
    <name type="scientific">Agromyces salentinus</name>
    <dbReference type="NCBI Taxonomy" id="269421"/>
    <lineage>
        <taxon>Bacteria</taxon>
        <taxon>Bacillati</taxon>
        <taxon>Actinomycetota</taxon>
        <taxon>Actinomycetes</taxon>
        <taxon>Micrococcales</taxon>
        <taxon>Microbacteriaceae</taxon>
        <taxon>Agromyces</taxon>
    </lineage>
</organism>
<dbReference type="Gene3D" id="1.10.10.10">
    <property type="entry name" value="Winged helix-like DNA-binding domain superfamily/Winged helix DNA-binding domain"/>
    <property type="match status" value="1"/>
</dbReference>
<dbReference type="InterPro" id="IPR013325">
    <property type="entry name" value="RNA_pol_sigma_r2"/>
</dbReference>
<name>A0ABN2MLQ2_9MICO</name>
<dbReference type="Pfam" id="PF04542">
    <property type="entry name" value="Sigma70_r2"/>
    <property type="match status" value="1"/>
</dbReference>
<dbReference type="CDD" id="cd06171">
    <property type="entry name" value="Sigma70_r4"/>
    <property type="match status" value="1"/>
</dbReference>
<dbReference type="InterPro" id="IPR013324">
    <property type="entry name" value="RNA_pol_sigma_r3/r4-like"/>
</dbReference>
<keyword evidence="2" id="KW-0805">Transcription regulation</keyword>
<dbReference type="Pfam" id="PF04545">
    <property type="entry name" value="Sigma70_r4"/>
    <property type="match status" value="1"/>
</dbReference>
<sequence>MDIGPLYQQHKDTLHRVAASILREVGLQGEKDDVVSEAMLSVASNPPTEEIRNWEAFLVRVVKNKAYDRIRAAEVRHFGRTLDMDHDDHAELGDDAIADTDEKLDGARAGAHMWDSMAVLDERERQVIREVIQNQRPQGEVADELGVSRPRVNQILKAALQKLREELERKGVTR</sequence>
<dbReference type="SUPFAM" id="SSF88659">
    <property type="entry name" value="Sigma3 and sigma4 domains of RNA polymerase sigma factors"/>
    <property type="match status" value="1"/>
</dbReference>